<keyword evidence="5" id="KW-1185">Reference proteome</keyword>
<comment type="caution">
    <text evidence="4">The sequence shown here is derived from an EMBL/GenBank/DDBJ whole genome shotgun (WGS) entry which is preliminary data.</text>
</comment>
<evidence type="ECO:0000256" key="2">
    <source>
        <dbReference type="SAM" id="Phobius"/>
    </source>
</evidence>
<feature type="transmembrane region" description="Helical" evidence="2">
    <location>
        <begin position="133"/>
        <end position="156"/>
    </location>
</feature>
<name>A0ABS3UHG2_9ACTN</name>
<accession>A0ABS3UHG2</accession>
<protein>
    <submittedName>
        <fullName evidence="4">DUF4190 domain-containing protein</fullName>
    </submittedName>
</protein>
<dbReference type="EMBL" id="JAGFNS010000006">
    <property type="protein sequence ID" value="MBO3738219.1"/>
    <property type="molecule type" value="Genomic_DNA"/>
</dbReference>
<keyword evidence="2" id="KW-0472">Membrane</keyword>
<evidence type="ECO:0000313" key="5">
    <source>
        <dbReference type="Proteomes" id="UP000679690"/>
    </source>
</evidence>
<proteinExistence type="predicted"/>
<sequence length="167" mass="17706">MRTTRRAGAGSVTCAPYRRAGRSPTTGRFPGRVGHSCVKLRRLGHPYRINGRTPDPEDRSMNTPPPYYGPGGMPPPRADNNQGLISMILGIVSIPALCCFYLGVPLAIAAIVLGVLGKQKADQGRATNRGQAIAGIACGAATLALTVVFVILGLVMRDFNPGDFQNF</sequence>
<feature type="compositionally biased region" description="Pro residues" evidence="1">
    <location>
        <begin position="63"/>
        <end position="75"/>
    </location>
</feature>
<feature type="region of interest" description="Disordered" evidence="1">
    <location>
        <begin position="46"/>
        <end position="75"/>
    </location>
</feature>
<dbReference type="Proteomes" id="UP000679690">
    <property type="component" value="Unassembled WGS sequence"/>
</dbReference>
<feature type="region of interest" description="Disordered" evidence="1">
    <location>
        <begin position="1"/>
        <end position="31"/>
    </location>
</feature>
<reference evidence="4 5" key="1">
    <citation type="submission" date="2021-03" db="EMBL/GenBank/DDBJ databases">
        <title>Actinoplanes flavus sp. nov., a novel actinomycete isolated from Coconut Palm rhizosphere soil.</title>
        <authorList>
            <person name="Luo X."/>
        </authorList>
    </citation>
    <scope>NUCLEOTIDE SEQUENCE [LARGE SCALE GENOMIC DNA]</scope>
    <source>
        <strain evidence="4 5">NEAU-H7</strain>
    </source>
</reference>
<keyword evidence="2" id="KW-0812">Transmembrane</keyword>
<organism evidence="4 5">
    <name type="scientific">Actinoplanes flavus</name>
    <dbReference type="NCBI Taxonomy" id="2820290"/>
    <lineage>
        <taxon>Bacteria</taxon>
        <taxon>Bacillati</taxon>
        <taxon>Actinomycetota</taxon>
        <taxon>Actinomycetes</taxon>
        <taxon>Micromonosporales</taxon>
        <taxon>Micromonosporaceae</taxon>
        <taxon>Actinoplanes</taxon>
    </lineage>
</organism>
<keyword evidence="2" id="KW-1133">Transmembrane helix</keyword>
<evidence type="ECO:0000313" key="4">
    <source>
        <dbReference type="EMBL" id="MBO3738219.1"/>
    </source>
</evidence>
<dbReference type="InterPro" id="IPR025241">
    <property type="entry name" value="DUF4190"/>
</dbReference>
<evidence type="ECO:0000259" key="3">
    <source>
        <dbReference type="Pfam" id="PF13828"/>
    </source>
</evidence>
<evidence type="ECO:0000256" key="1">
    <source>
        <dbReference type="SAM" id="MobiDB-lite"/>
    </source>
</evidence>
<dbReference type="Pfam" id="PF13828">
    <property type="entry name" value="DUF4190"/>
    <property type="match status" value="1"/>
</dbReference>
<feature type="transmembrane region" description="Helical" evidence="2">
    <location>
        <begin position="84"/>
        <end position="113"/>
    </location>
</feature>
<feature type="domain" description="DUF4190" evidence="3">
    <location>
        <begin position="85"/>
        <end position="149"/>
    </location>
</feature>
<gene>
    <name evidence="4" type="ORF">J5X75_11860</name>
</gene>